<feature type="region of interest" description="Disordered" evidence="8">
    <location>
        <begin position="168"/>
        <end position="219"/>
    </location>
</feature>
<comment type="caution">
    <text evidence="10">The sequence shown here is derived from an EMBL/GenBank/DDBJ whole genome shotgun (WGS) entry which is preliminary data.</text>
</comment>
<comment type="similarity">
    <text evidence="2">Belongs to the peptidase C19 family.</text>
</comment>
<dbReference type="EC" id="3.4.19.12" evidence="3"/>
<evidence type="ECO:0000256" key="7">
    <source>
        <dbReference type="ARBA" id="ARBA00022807"/>
    </source>
</evidence>
<dbReference type="InterPro" id="IPR001394">
    <property type="entry name" value="Peptidase_C19_UCH"/>
</dbReference>
<dbReference type="Pfam" id="PF00443">
    <property type="entry name" value="UCH"/>
    <property type="match status" value="1"/>
</dbReference>
<feature type="compositionally biased region" description="Low complexity" evidence="8">
    <location>
        <begin position="750"/>
        <end position="793"/>
    </location>
</feature>
<dbReference type="InterPro" id="IPR028889">
    <property type="entry name" value="USP"/>
</dbReference>
<dbReference type="GO" id="GO:0006508">
    <property type="term" value="P:proteolysis"/>
    <property type="evidence" value="ECO:0007669"/>
    <property type="project" value="UniProtKB-KW"/>
</dbReference>
<dbReference type="GO" id="GO:0004843">
    <property type="term" value="F:cysteine-type deubiquitinase activity"/>
    <property type="evidence" value="ECO:0007669"/>
    <property type="project" value="UniProtKB-EC"/>
</dbReference>
<dbReference type="EMBL" id="NHTK01005655">
    <property type="protein sequence ID" value="PPQ75618.1"/>
    <property type="molecule type" value="Genomic_DNA"/>
</dbReference>
<evidence type="ECO:0000256" key="4">
    <source>
        <dbReference type="ARBA" id="ARBA00022670"/>
    </source>
</evidence>
<dbReference type="GO" id="GO:0016579">
    <property type="term" value="P:protein deubiquitination"/>
    <property type="evidence" value="ECO:0007669"/>
    <property type="project" value="InterPro"/>
</dbReference>
<dbReference type="InterPro" id="IPR038765">
    <property type="entry name" value="Papain-like_cys_pep_sf"/>
</dbReference>
<dbReference type="Proteomes" id="UP000284842">
    <property type="component" value="Unassembled WGS sequence"/>
</dbReference>
<evidence type="ECO:0000256" key="3">
    <source>
        <dbReference type="ARBA" id="ARBA00012759"/>
    </source>
</evidence>
<evidence type="ECO:0000256" key="6">
    <source>
        <dbReference type="ARBA" id="ARBA00022801"/>
    </source>
</evidence>
<dbReference type="PANTHER" id="PTHR24006">
    <property type="entry name" value="UBIQUITIN CARBOXYL-TERMINAL HYDROLASE"/>
    <property type="match status" value="1"/>
</dbReference>
<dbReference type="InterPro" id="IPR018200">
    <property type="entry name" value="USP_CS"/>
</dbReference>
<feature type="compositionally biased region" description="Polar residues" evidence="8">
    <location>
        <begin position="1006"/>
        <end position="1015"/>
    </location>
</feature>
<feature type="region of interest" description="Disordered" evidence="8">
    <location>
        <begin position="312"/>
        <end position="414"/>
    </location>
</feature>
<feature type="compositionally biased region" description="Polar residues" evidence="8">
    <location>
        <begin position="1080"/>
        <end position="1093"/>
    </location>
</feature>
<feature type="compositionally biased region" description="Polar residues" evidence="8">
    <location>
        <begin position="646"/>
        <end position="663"/>
    </location>
</feature>
<feature type="compositionally biased region" description="Basic and acidic residues" evidence="8">
    <location>
        <begin position="590"/>
        <end position="618"/>
    </location>
</feature>
<dbReference type="PROSITE" id="PS00972">
    <property type="entry name" value="USP_1"/>
    <property type="match status" value="1"/>
</dbReference>
<dbReference type="Gene3D" id="3.90.70.10">
    <property type="entry name" value="Cysteine proteinases"/>
    <property type="match status" value="2"/>
</dbReference>
<keyword evidence="4" id="KW-0645">Protease</keyword>
<dbReference type="PANTHER" id="PTHR24006:SF888">
    <property type="entry name" value="UBIQUITIN CARBOXYL-TERMINAL HYDROLASE 30"/>
    <property type="match status" value="1"/>
</dbReference>
<feature type="compositionally biased region" description="Polar residues" evidence="8">
    <location>
        <begin position="687"/>
        <end position="697"/>
    </location>
</feature>
<sequence length="1680" mass="181472">MAKSKAPTPQELYKQRKRREELERTAYLPPGLINHGNTCFMNSVLQGLIATRLLSDLVHFKPISNHVQSTAPTPILPQRSPQLTNGHNIAGKYEQPWVNMMPIGDVFLSIMYKAWDMQDARKRDVLSPKHVLSTLGQKYDQYLDFAQQDAHEFLRILLDAMRMEEQDVIKKRQPPAPPVPKKRRRTTITPGMASTSSSSGPSSSGHSDNPADSTADNAEEPPLLSFADLIFGGQLTSILVCQKCKHISQTYEDFNDISLSIKPEDYLTQRNGGKRERFKRIVGKLGFGAAAGATPVTGISGISAAAALLKSNPPPQPTASSTTDALFTSSPQQPSSAEVSQTEPQLPSSTSDPHDQPAAETTMSPEDPNIPTPEYSASPQPRPSKPLSIPHLQAYDMQRSSSVPPSPSTVERAAKDLDGIEVQLLAGVGAASLAHRRRRRSLDLTDVPVGALSSPNVGVSIESSDTEAGGPSPVGSMRGSGPDQGVAEKDDEDVTPKPINEDVPPVPESQELDSDSSHIIVNVTGPDDKHVEFIEPVEKLKKESTFDSAKGVGIGKEKEKREKDKDKDEGIMSSAGWAKLGRRISIGLGRSKDKDKDKKESKDEKERERKSRSVDRNRTFLTSVGSIKEDADAEVASVSAVGGVSMQKSASAGPSTSSAQAIPQESGRPRVASAEANLGGSKESVKEPSSTSVQPSGSVDSKPLPPPPSSSSTNVPPITISAPRPQRGLSWSIGNPSEPSSNPAQSQLFTSTPSISSSTQPSTTSDAASISATSTTTITTAATTAPTQPSTTSLPIPRFPNVSVQRSKSPKPPKPSAAETEYLRKILADISSSSTTGNPFAIFKPHATSGGTGGESSARASGAHGASSVWLGMGHHFTGIEECLRMFTAVEVLDGENMVGCRRCWKIQNGVLGKKKDKERDEDDSDNEEEKEGDEREEEEPKVVPASVEVPHPVENSPSNPPLKSFPSRPPLKPLISAPPTIHIPTSMSSPTVGYYTPATTNHSYSYTNNPSEPTSIDRRSISSLPTVSISESESNYSQNTDAERYDSENMTDNSPISGSLSGSRASSMGPDSRVPIPVISTTDADAAVQSQRESTYAKLVGTVKPSTYPGVARALAASSSAPSGSRDSLVVPGRMANGDRRKSGSDLLTKARPATGPSTDEYTSEDESDTSVDTSVSADSSRADIRPPVQRLPGRRATMPQQPVASSSSPPMPSTAQHARTSVPAPVAASASQDSQKAQVPAPVKKPSKPKPTIMRPAYKRYLIATPPPVLVVHLKRFQQTSRTAFSFSHGFKKLDDYISFPEYLDLSPFLAPKKEDYGLGKKKLKERGKEKEKGKDDKSKKCMYRLYAVVVHIGNMLGGHYIAYTALPNEPSSKGSGVSASAVSHGVSSAEGATVMEDVASPSSPQPKERQWAYISDTVVRLTTLEEVLHAKAYMCCLGCSGHQTRVIGSPAIEIGGRSIQSLDSPYPFISPPIPLMMLVVNKRRMYIAFYIRNNHKDDQSDIKYFTALHLSPKNPLPEELSTIRYHVIDAIDPDSDNEGLMWVYRPEKIQTRLPILVGLQLLGKVAHEFEEDQIEDMLRGVTISPDVNDKSWRWHHWVWDAVKVLAENNVITLPQGETPKSIWKKGYAFCEQREFDPRKPVPTCDMSGKEIPSEIGAFNLDNASSSTGKKGFRNPFR</sequence>
<evidence type="ECO:0000313" key="10">
    <source>
        <dbReference type="EMBL" id="PPQ75618.1"/>
    </source>
</evidence>
<feature type="compositionally biased region" description="Polar residues" evidence="8">
    <location>
        <begin position="318"/>
        <end position="351"/>
    </location>
</feature>
<dbReference type="OrthoDB" id="420187at2759"/>
<dbReference type="InParanoid" id="A0A409WAV4"/>
<dbReference type="STRING" id="181874.A0A409WAV4"/>
<dbReference type="InterPro" id="IPR050164">
    <property type="entry name" value="Peptidase_C19"/>
</dbReference>
<dbReference type="PROSITE" id="PS50235">
    <property type="entry name" value="USP_3"/>
    <property type="match status" value="1"/>
</dbReference>
<name>A0A409WAV4_9AGAR</name>
<organism evidence="10 11">
    <name type="scientific">Panaeolus cyanescens</name>
    <dbReference type="NCBI Taxonomy" id="181874"/>
    <lineage>
        <taxon>Eukaryota</taxon>
        <taxon>Fungi</taxon>
        <taxon>Dikarya</taxon>
        <taxon>Basidiomycota</taxon>
        <taxon>Agaricomycotina</taxon>
        <taxon>Agaricomycetes</taxon>
        <taxon>Agaricomycetidae</taxon>
        <taxon>Agaricales</taxon>
        <taxon>Agaricineae</taxon>
        <taxon>Galeropsidaceae</taxon>
        <taxon>Panaeolus</taxon>
    </lineage>
</organism>
<dbReference type="GO" id="GO:0005829">
    <property type="term" value="C:cytosol"/>
    <property type="evidence" value="ECO:0007669"/>
    <property type="project" value="TreeGrafter"/>
</dbReference>
<feature type="compositionally biased region" description="Low complexity" evidence="8">
    <location>
        <begin position="634"/>
        <end position="644"/>
    </location>
</feature>
<dbReference type="GO" id="GO:0005634">
    <property type="term" value="C:nucleus"/>
    <property type="evidence" value="ECO:0007669"/>
    <property type="project" value="TreeGrafter"/>
</dbReference>
<feature type="compositionally biased region" description="Low complexity" evidence="8">
    <location>
        <begin position="1223"/>
        <end position="1246"/>
    </location>
</feature>
<dbReference type="PROSITE" id="PS00973">
    <property type="entry name" value="USP_2"/>
    <property type="match status" value="1"/>
</dbReference>
<evidence type="ECO:0000313" key="11">
    <source>
        <dbReference type="Proteomes" id="UP000284842"/>
    </source>
</evidence>
<feature type="compositionally biased region" description="Polar residues" evidence="8">
    <location>
        <begin position="732"/>
        <end position="749"/>
    </location>
</feature>
<feature type="compositionally biased region" description="Basic and acidic residues" evidence="8">
    <location>
        <begin position="526"/>
        <end position="545"/>
    </location>
</feature>
<keyword evidence="11" id="KW-1185">Reference proteome</keyword>
<feature type="compositionally biased region" description="Acidic residues" evidence="8">
    <location>
        <begin position="920"/>
        <end position="940"/>
    </location>
</feature>
<feature type="compositionally biased region" description="Low complexity" evidence="8">
    <location>
        <begin position="187"/>
        <end position="207"/>
    </location>
</feature>
<feature type="region of interest" description="Disordered" evidence="8">
    <location>
        <begin position="429"/>
        <end position="818"/>
    </location>
</feature>
<feature type="region of interest" description="Disordered" evidence="8">
    <location>
        <begin position="1115"/>
        <end position="1254"/>
    </location>
</feature>
<feature type="compositionally biased region" description="Low complexity" evidence="8">
    <location>
        <begin position="1055"/>
        <end position="1070"/>
    </location>
</feature>
<evidence type="ECO:0000256" key="8">
    <source>
        <dbReference type="SAM" id="MobiDB-lite"/>
    </source>
</evidence>
<feature type="compositionally biased region" description="Low complexity" evidence="8">
    <location>
        <begin position="1200"/>
        <end position="1210"/>
    </location>
</feature>
<feature type="domain" description="USP" evidence="9">
    <location>
        <begin position="30"/>
        <end position="1443"/>
    </location>
</feature>
<dbReference type="SUPFAM" id="SSF54001">
    <property type="entry name" value="Cysteine proteinases"/>
    <property type="match status" value="1"/>
</dbReference>
<keyword evidence="5" id="KW-0833">Ubl conjugation pathway</keyword>
<evidence type="ECO:0000259" key="9">
    <source>
        <dbReference type="PROSITE" id="PS50235"/>
    </source>
</evidence>
<feature type="compositionally biased region" description="Polar residues" evidence="8">
    <location>
        <begin position="1022"/>
        <end position="1041"/>
    </location>
</feature>
<gene>
    <name evidence="10" type="ORF">CVT24_010986</name>
</gene>
<feature type="compositionally biased region" description="Low complexity" evidence="8">
    <location>
        <begin position="710"/>
        <end position="721"/>
    </location>
</feature>
<feature type="region of interest" description="Disordered" evidence="8">
    <location>
        <begin position="841"/>
        <end position="862"/>
    </location>
</feature>
<evidence type="ECO:0000256" key="2">
    <source>
        <dbReference type="ARBA" id="ARBA00009085"/>
    </source>
</evidence>
<evidence type="ECO:0000256" key="1">
    <source>
        <dbReference type="ARBA" id="ARBA00000707"/>
    </source>
</evidence>
<evidence type="ECO:0000256" key="5">
    <source>
        <dbReference type="ARBA" id="ARBA00022786"/>
    </source>
</evidence>
<proteinExistence type="inferred from homology"/>
<comment type="catalytic activity">
    <reaction evidence="1">
        <text>Thiol-dependent hydrolysis of ester, thioester, amide, peptide and isopeptide bonds formed by the C-terminal Gly of ubiquitin (a 76-residue protein attached to proteins as an intracellular targeting signal).</text>
        <dbReference type="EC" id="3.4.19.12"/>
    </reaction>
</comment>
<reference evidence="10 11" key="1">
    <citation type="journal article" date="2018" name="Evol. Lett.">
        <title>Horizontal gene cluster transfer increased hallucinogenic mushroom diversity.</title>
        <authorList>
            <person name="Reynolds H.T."/>
            <person name="Vijayakumar V."/>
            <person name="Gluck-Thaler E."/>
            <person name="Korotkin H.B."/>
            <person name="Matheny P.B."/>
            <person name="Slot J.C."/>
        </authorList>
    </citation>
    <scope>NUCLEOTIDE SEQUENCE [LARGE SCALE GENOMIC DNA]</scope>
    <source>
        <strain evidence="10 11">2629</strain>
    </source>
</reference>
<dbReference type="Pfam" id="PF21858">
    <property type="entry name" value="DUF6914"/>
    <property type="match status" value="1"/>
</dbReference>
<feature type="compositionally biased region" description="Polar residues" evidence="8">
    <location>
        <begin position="453"/>
        <end position="463"/>
    </location>
</feature>
<feature type="compositionally biased region" description="Basic and acidic residues" evidence="8">
    <location>
        <begin position="555"/>
        <end position="570"/>
    </location>
</feature>
<feature type="region of interest" description="Disordered" evidence="8">
    <location>
        <begin position="1006"/>
        <end position="1093"/>
    </location>
</feature>
<protein>
    <recommendedName>
        <fullName evidence="3">ubiquitinyl hydrolase 1</fullName>
        <ecNumber evidence="3">3.4.19.12</ecNumber>
    </recommendedName>
</protein>
<keyword evidence="7" id="KW-0788">Thiol protease</keyword>
<feature type="region of interest" description="Disordered" evidence="8">
    <location>
        <begin position="914"/>
        <end position="979"/>
    </location>
</feature>
<dbReference type="InterPro" id="IPR054208">
    <property type="entry name" value="DUF6914"/>
</dbReference>
<feature type="compositionally biased region" description="Low complexity" evidence="8">
    <location>
        <begin position="1172"/>
        <end position="1181"/>
    </location>
</feature>
<feature type="compositionally biased region" description="Low complexity" evidence="8">
    <location>
        <begin position="1115"/>
        <end position="1126"/>
    </location>
</feature>
<keyword evidence="6" id="KW-0378">Hydrolase</keyword>
<accession>A0A409WAV4</accession>